<keyword evidence="6 7" id="KW-0472">Membrane</keyword>
<dbReference type="InterPro" id="IPR029962">
    <property type="entry name" value="TBL"/>
</dbReference>
<evidence type="ECO:0000256" key="3">
    <source>
        <dbReference type="ARBA" id="ARBA00022692"/>
    </source>
</evidence>
<evidence type="ECO:0008006" key="12">
    <source>
        <dbReference type="Google" id="ProtNLM"/>
    </source>
</evidence>
<keyword evidence="4" id="KW-0735">Signal-anchor</keyword>
<comment type="caution">
    <text evidence="10">The sequence shown here is derived from an EMBL/GenBank/DDBJ whole genome shotgun (WGS) entry which is preliminary data.</text>
</comment>
<dbReference type="InterPro" id="IPR025846">
    <property type="entry name" value="TBL_N"/>
</dbReference>
<reference evidence="10" key="1">
    <citation type="submission" date="2024-03" db="EMBL/GenBank/DDBJ databases">
        <title>WGS assembly of Saponaria officinalis var. Norfolk2.</title>
        <authorList>
            <person name="Jenkins J."/>
            <person name="Shu S."/>
            <person name="Grimwood J."/>
            <person name="Barry K."/>
            <person name="Goodstein D."/>
            <person name="Schmutz J."/>
            <person name="Leebens-Mack J."/>
            <person name="Osbourn A."/>
        </authorList>
    </citation>
    <scope>NUCLEOTIDE SEQUENCE [LARGE SCALE GENOMIC DNA]</scope>
    <source>
        <strain evidence="10">JIC</strain>
    </source>
</reference>
<dbReference type="EMBL" id="JBDFQZ010000002">
    <property type="protein sequence ID" value="KAK9749482.1"/>
    <property type="molecule type" value="Genomic_DNA"/>
</dbReference>
<dbReference type="PANTHER" id="PTHR32285">
    <property type="entry name" value="PROTEIN TRICHOME BIREFRINGENCE-LIKE 9-RELATED"/>
    <property type="match status" value="1"/>
</dbReference>
<evidence type="ECO:0000259" key="8">
    <source>
        <dbReference type="Pfam" id="PF13839"/>
    </source>
</evidence>
<dbReference type="Pfam" id="PF13839">
    <property type="entry name" value="PC-Esterase"/>
    <property type="match status" value="1"/>
</dbReference>
<keyword evidence="11" id="KW-1185">Reference proteome</keyword>
<dbReference type="Proteomes" id="UP001443914">
    <property type="component" value="Unassembled WGS sequence"/>
</dbReference>
<keyword evidence="3 7" id="KW-0812">Transmembrane</keyword>
<evidence type="ECO:0000256" key="4">
    <source>
        <dbReference type="ARBA" id="ARBA00022968"/>
    </source>
</evidence>
<gene>
    <name evidence="10" type="ORF">RND81_02G129100</name>
</gene>
<accession>A0AAW1MXV3</accession>
<organism evidence="10 11">
    <name type="scientific">Saponaria officinalis</name>
    <name type="common">Common soapwort</name>
    <name type="synonym">Lychnis saponaria</name>
    <dbReference type="NCBI Taxonomy" id="3572"/>
    <lineage>
        <taxon>Eukaryota</taxon>
        <taxon>Viridiplantae</taxon>
        <taxon>Streptophyta</taxon>
        <taxon>Embryophyta</taxon>
        <taxon>Tracheophyta</taxon>
        <taxon>Spermatophyta</taxon>
        <taxon>Magnoliopsida</taxon>
        <taxon>eudicotyledons</taxon>
        <taxon>Gunneridae</taxon>
        <taxon>Pentapetalae</taxon>
        <taxon>Caryophyllales</taxon>
        <taxon>Caryophyllaceae</taxon>
        <taxon>Caryophylleae</taxon>
        <taxon>Saponaria</taxon>
    </lineage>
</organism>
<evidence type="ECO:0000259" key="9">
    <source>
        <dbReference type="Pfam" id="PF14416"/>
    </source>
</evidence>
<sequence length="471" mass="54144">MENKMRRETTPLIKPLSSFHTQNSIYTKLIFMFFSVGITIFLYTFHSNYYYFYSSSSLQIKKPLPSNSQEINISTTSNDDVSKSKTSYEFDVLEEVSDLLELHDEAIAESPTPSTSKKSPKGQVKPKCDLFKGEWVPNPKGPAYNNNTCWLIEAPQNCMTNGRPDSGYLYWRWKPRDCELPKFDPKRFLNSMRNKGFAFIGDSISRNHLRSLLCILSQVEQPKQINQVEQTRSSTWIFPSYNLTLAGIWAPFLLKADLFDNKNGVSTSDIALHLDKLDENWTIQYTNFDYVMIAGGQWFLRTAIYLENDKIQGCHYCAGKNLTELGFDFAYRKALNQVFGFISGSSHKPQVLFRTNTPSHFEYGKWNSGGFCNRVAPFKEGQMGLIEPDRIMYEIEMQEFEKVSKTGISLRLFDTTLLALLRPDGHPGPYRSYYPFAKGENVAVQNDCLHWCMPGPIDSWNELVSEMLFRG</sequence>
<evidence type="ECO:0000256" key="2">
    <source>
        <dbReference type="ARBA" id="ARBA00007727"/>
    </source>
</evidence>
<evidence type="ECO:0000313" key="11">
    <source>
        <dbReference type="Proteomes" id="UP001443914"/>
    </source>
</evidence>
<proteinExistence type="inferred from homology"/>
<dbReference type="GO" id="GO:0005794">
    <property type="term" value="C:Golgi apparatus"/>
    <property type="evidence" value="ECO:0007669"/>
    <property type="project" value="TreeGrafter"/>
</dbReference>
<protein>
    <recommendedName>
        <fullName evidence="12">Trichome birefringence-like N-terminal domain-containing protein</fullName>
    </recommendedName>
</protein>
<feature type="domain" description="Trichome birefringence-like C-terminal" evidence="8">
    <location>
        <begin position="180"/>
        <end position="467"/>
    </location>
</feature>
<comment type="subcellular location">
    <subcellularLocation>
        <location evidence="1">Membrane</location>
        <topology evidence="1">Single-pass membrane protein</topology>
    </subcellularLocation>
</comment>
<dbReference type="PANTHER" id="PTHR32285:SF324">
    <property type="entry name" value="PROTEIN TRICHOME BIREFRINGENCE-LIKE 25"/>
    <property type="match status" value="1"/>
</dbReference>
<evidence type="ECO:0000256" key="5">
    <source>
        <dbReference type="ARBA" id="ARBA00022989"/>
    </source>
</evidence>
<keyword evidence="5 7" id="KW-1133">Transmembrane helix</keyword>
<evidence type="ECO:0000313" key="10">
    <source>
        <dbReference type="EMBL" id="KAK9749482.1"/>
    </source>
</evidence>
<name>A0AAW1MXV3_SAPOF</name>
<dbReference type="InterPro" id="IPR026057">
    <property type="entry name" value="TBL_C"/>
</dbReference>
<comment type="similarity">
    <text evidence="2">Belongs to the PC-esterase family. TBL subfamily.</text>
</comment>
<dbReference type="Pfam" id="PF14416">
    <property type="entry name" value="PMR5N"/>
    <property type="match status" value="1"/>
</dbReference>
<evidence type="ECO:0000256" key="1">
    <source>
        <dbReference type="ARBA" id="ARBA00004167"/>
    </source>
</evidence>
<feature type="transmembrane region" description="Helical" evidence="7">
    <location>
        <begin position="29"/>
        <end position="52"/>
    </location>
</feature>
<dbReference type="GO" id="GO:0016413">
    <property type="term" value="F:O-acetyltransferase activity"/>
    <property type="evidence" value="ECO:0007669"/>
    <property type="project" value="InterPro"/>
</dbReference>
<feature type="domain" description="Trichome birefringence-like N-terminal" evidence="9">
    <location>
        <begin position="127"/>
        <end position="179"/>
    </location>
</feature>
<dbReference type="AlphaFoldDB" id="A0AAW1MXV3"/>
<evidence type="ECO:0000256" key="6">
    <source>
        <dbReference type="ARBA" id="ARBA00023136"/>
    </source>
</evidence>
<evidence type="ECO:0000256" key="7">
    <source>
        <dbReference type="SAM" id="Phobius"/>
    </source>
</evidence>
<dbReference type="GO" id="GO:0016020">
    <property type="term" value="C:membrane"/>
    <property type="evidence" value="ECO:0007669"/>
    <property type="project" value="UniProtKB-SubCell"/>
</dbReference>